<keyword evidence="3" id="KW-1185">Reference proteome</keyword>
<gene>
    <name evidence="2" type="ORF">FJM65_07910</name>
</gene>
<proteinExistence type="predicted"/>
<dbReference type="EMBL" id="VFRQ01000003">
    <property type="protein sequence ID" value="TPE44930.1"/>
    <property type="molecule type" value="Genomic_DNA"/>
</dbReference>
<evidence type="ECO:0000256" key="1">
    <source>
        <dbReference type="SAM" id="MobiDB-lite"/>
    </source>
</evidence>
<comment type="caution">
    <text evidence="2">The sequence shown here is derived from an EMBL/GenBank/DDBJ whole genome shotgun (WGS) entry which is preliminary data.</text>
</comment>
<dbReference type="RefSeq" id="WP_140620955.1">
    <property type="nucleotide sequence ID" value="NZ_VFRQ01000003.1"/>
</dbReference>
<name>A0A501W987_9BACT</name>
<sequence>MSKAKNNKPQEQPAAAPVEATQQVALAPNGNAIVTEQSKEAAAQEAAPVAEQPAAAPDAPTPSKDPAEEQGTAEVEDERVYEVKRALRSFPTLKEGYLTAKGVYFDKAVAEKSLAEGEELIIVERENKQ</sequence>
<dbReference type="AlphaFoldDB" id="A0A501W987"/>
<reference evidence="2 3" key="1">
    <citation type="submission" date="2019-06" db="EMBL/GenBank/DDBJ databases">
        <title>A novel bacterium of genus Pontibacter, isolated from marine sediment.</title>
        <authorList>
            <person name="Huang H."/>
            <person name="Mo K."/>
            <person name="Hu Y."/>
        </authorList>
    </citation>
    <scope>NUCLEOTIDE SEQUENCE [LARGE SCALE GENOMIC DNA]</scope>
    <source>
        <strain evidence="2 3">HB172049</strain>
    </source>
</reference>
<feature type="compositionally biased region" description="Low complexity" evidence="1">
    <location>
        <begin position="40"/>
        <end position="64"/>
    </location>
</feature>
<accession>A0A501W987</accession>
<protein>
    <submittedName>
        <fullName evidence="2">Uncharacterized protein</fullName>
    </submittedName>
</protein>
<organism evidence="2 3">
    <name type="scientific">Pontibacter mangrovi</name>
    <dbReference type="NCBI Taxonomy" id="2589816"/>
    <lineage>
        <taxon>Bacteria</taxon>
        <taxon>Pseudomonadati</taxon>
        <taxon>Bacteroidota</taxon>
        <taxon>Cytophagia</taxon>
        <taxon>Cytophagales</taxon>
        <taxon>Hymenobacteraceae</taxon>
        <taxon>Pontibacter</taxon>
    </lineage>
</organism>
<dbReference type="Proteomes" id="UP000316727">
    <property type="component" value="Unassembled WGS sequence"/>
</dbReference>
<evidence type="ECO:0000313" key="3">
    <source>
        <dbReference type="Proteomes" id="UP000316727"/>
    </source>
</evidence>
<feature type="compositionally biased region" description="Low complexity" evidence="1">
    <location>
        <begin position="9"/>
        <end position="25"/>
    </location>
</feature>
<feature type="region of interest" description="Disordered" evidence="1">
    <location>
        <begin position="1"/>
        <end position="78"/>
    </location>
</feature>
<evidence type="ECO:0000313" key="2">
    <source>
        <dbReference type="EMBL" id="TPE44930.1"/>
    </source>
</evidence>